<dbReference type="AlphaFoldDB" id="R7Q6C2"/>
<dbReference type="RefSeq" id="XP_005712793.1">
    <property type="nucleotide sequence ID" value="XM_005712736.1"/>
</dbReference>
<dbReference type="STRING" id="2769.R7Q6C2"/>
<dbReference type="KEGG" id="ccp:CHC_T00001838001"/>
<gene>
    <name evidence="1" type="ORF">CHC_T00001838001</name>
</gene>
<dbReference type="Gramene" id="CDF32990">
    <property type="protein sequence ID" value="CDF32990"/>
    <property type="gene ID" value="CHC_T00001838001"/>
</dbReference>
<proteinExistence type="predicted"/>
<reference evidence="2" key="1">
    <citation type="journal article" date="2013" name="Proc. Natl. Acad. Sci. U.S.A.">
        <title>Genome structure and metabolic features in the red seaweed Chondrus crispus shed light on evolution of the Archaeplastida.</title>
        <authorList>
            <person name="Collen J."/>
            <person name="Porcel B."/>
            <person name="Carre W."/>
            <person name="Ball S.G."/>
            <person name="Chaparro C."/>
            <person name="Tonon T."/>
            <person name="Barbeyron T."/>
            <person name="Michel G."/>
            <person name="Noel B."/>
            <person name="Valentin K."/>
            <person name="Elias M."/>
            <person name="Artiguenave F."/>
            <person name="Arun A."/>
            <person name="Aury J.M."/>
            <person name="Barbosa-Neto J.F."/>
            <person name="Bothwell J.H."/>
            <person name="Bouget F.Y."/>
            <person name="Brillet L."/>
            <person name="Cabello-Hurtado F."/>
            <person name="Capella-Gutierrez S."/>
            <person name="Charrier B."/>
            <person name="Cladiere L."/>
            <person name="Cock J.M."/>
            <person name="Coelho S.M."/>
            <person name="Colleoni C."/>
            <person name="Czjzek M."/>
            <person name="Da Silva C."/>
            <person name="Delage L."/>
            <person name="Denoeud F."/>
            <person name="Deschamps P."/>
            <person name="Dittami S.M."/>
            <person name="Gabaldon T."/>
            <person name="Gachon C.M."/>
            <person name="Groisillier A."/>
            <person name="Herve C."/>
            <person name="Jabbari K."/>
            <person name="Katinka M."/>
            <person name="Kloareg B."/>
            <person name="Kowalczyk N."/>
            <person name="Labadie K."/>
            <person name="Leblanc C."/>
            <person name="Lopez P.J."/>
            <person name="McLachlan D.H."/>
            <person name="Meslet-Cladiere L."/>
            <person name="Moustafa A."/>
            <person name="Nehr Z."/>
            <person name="Nyvall Collen P."/>
            <person name="Panaud O."/>
            <person name="Partensky F."/>
            <person name="Poulain J."/>
            <person name="Rensing S.A."/>
            <person name="Rousvoal S."/>
            <person name="Samson G."/>
            <person name="Symeonidi A."/>
            <person name="Weissenbach J."/>
            <person name="Zambounis A."/>
            <person name="Wincker P."/>
            <person name="Boyen C."/>
        </authorList>
    </citation>
    <scope>NUCLEOTIDE SEQUENCE [LARGE SCALE GENOMIC DNA]</scope>
    <source>
        <strain evidence="2">cv. Stackhouse</strain>
    </source>
</reference>
<evidence type="ECO:0000313" key="1">
    <source>
        <dbReference type="EMBL" id="CDF32990.1"/>
    </source>
</evidence>
<dbReference type="Proteomes" id="UP000012073">
    <property type="component" value="Unassembled WGS sequence"/>
</dbReference>
<evidence type="ECO:0008006" key="3">
    <source>
        <dbReference type="Google" id="ProtNLM"/>
    </source>
</evidence>
<dbReference type="EMBL" id="HG001628">
    <property type="protein sequence ID" value="CDF32990.1"/>
    <property type="molecule type" value="Genomic_DNA"/>
</dbReference>
<sequence>MARIEAQVNAQMSEVFREQVTDKCFVLCADVGKKQMSQREKDCVDRYVPNHPIDCGGANPTMRTDLPSRFIRWDTDVCIALLTL</sequence>
<dbReference type="OrthoDB" id="7813104at2759"/>
<protein>
    <recommendedName>
        <fullName evidence="3">Mitochondrial import inner membrane translocase subunit</fullName>
    </recommendedName>
</protein>
<organism evidence="1 2">
    <name type="scientific">Chondrus crispus</name>
    <name type="common">Carrageen Irish moss</name>
    <name type="synonym">Polymorpha crispa</name>
    <dbReference type="NCBI Taxonomy" id="2769"/>
    <lineage>
        <taxon>Eukaryota</taxon>
        <taxon>Rhodophyta</taxon>
        <taxon>Florideophyceae</taxon>
        <taxon>Rhodymeniophycidae</taxon>
        <taxon>Gigartinales</taxon>
        <taxon>Gigartinaceae</taxon>
        <taxon>Chondrus</taxon>
    </lineage>
</organism>
<evidence type="ECO:0000313" key="2">
    <source>
        <dbReference type="Proteomes" id="UP000012073"/>
    </source>
</evidence>
<dbReference type="GeneID" id="17320506"/>
<name>R7Q6C2_CHOCR</name>
<keyword evidence="2" id="KW-1185">Reference proteome</keyword>
<accession>R7Q6C2</accession>